<dbReference type="EMBL" id="JAEQND010000007">
    <property type="protein sequence ID" value="MBL0426095.1"/>
    <property type="molecule type" value="Genomic_DNA"/>
</dbReference>
<feature type="transmembrane region" description="Helical" evidence="1">
    <location>
        <begin position="47"/>
        <end position="65"/>
    </location>
</feature>
<keyword evidence="1" id="KW-0472">Membrane</keyword>
<keyword evidence="1" id="KW-1133">Transmembrane helix</keyword>
<proteinExistence type="predicted"/>
<evidence type="ECO:0000313" key="2">
    <source>
        <dbReference type="EMBL" id="MBL0426095.1"/>
    </source>
</evidence>
<protein>
    <recommendedName>
        <fullName evidence="4">Toxin CptA</fullName>
    </recommendedName>
</protein>
<keyword evidence="3" id="KW-1185">Reference proteome</keyword>
<dbReference type="Proteomes" id="UP000622707">
    <property type="component" value="Unassembled WGS sequence"/>
</dbReference>
<evidence type="ECO:0008006" key="4">
    <source>
        <dbReference type="Google" id="ProtNLM"/>
    </source>
</evidence>
<comment type="caution">
    <text evidence="2">The sequence shown here is derived from an EMBL/GenBank/DDBJ whole genome shotgun (WGS) entry which is preliminary data.</text>
</comment>
<name>A0ABS1JPA8_9BURK</name>
<organism evidence="2 3">
    <name type="scientific">Ramlibacter alkalitolerans</name>
    <dbReference type="NCBI Taxonomy" id="2039631"/>
    <lineage>
        <taxon>Bacteria</taxon>
        <taxon>Pseudomonadati</taxon>
        <taxon>Pseudomonadota</taxon>
        <taxon>Betaproteobacteria</taxon>
        <taxon>Burkholderiales</taxon>
        <taxon>Comamonadaceae</taxon>
        <taxon>Ramlibacter</taxon>
    </lineage>
</organism>
<gene>
    <name evidence="2" type="ORF">JI746_13350</name>
</gene>
<feature type="transmembrane region" description="Helical" evidence="1">
    <location>
        <begin position="15"/>
        <end position="35"/>
    </location>
</feature>
<sequence length="153" mass="16194">MHAAPSVSYPVGRSAFAAGLHALAALAGLGVAVGWSLQSDAFGWRQALGLAAALGGGLLALAAWWRSPAGVLCWNGAGWSWEEGGLAGAGHPEIAFDLQNRMLLRWQPETGRVRWLWLESARDPAHWEALRRAVYSRASAPVPPAGEPPPAEQ</sequence>
<reference evidence="2 3" key="1">
    <citation type="journal article" date="2017" name="Int. J. Syst. Evol. Microbiol.">
        <title>Ramlibacter alkalitolerans sp. nov., alkali-tolerant bacterium isolated from soil of ginseng.</title>
        <authorList>
            <person name="Lee D.H."/>
            <person name="Cha C.J."/>
        </authorList>
    </citation>
    <scope>NUCLEOTIDE SEQUENCE [LARGE SCALE GENOMIC DNA]</scope>
    <source>
        <strain evidence="2 3">KACC 19305</strain>
    </source>
</reference>
<accession>A0ABS1JPA8</accession>
<keyword evidence="1" id="KW-0812">Transmembrane</keyword>
<evidence type="ECO:0000313" key="3">
    <source>
        <dbReference type="Proteomes" id="UP000622707"/>
    </source>
</evidence>
<evidence type="ECO:0000256" key="1">
    <source>
        <dbReference type="SAM" id="Phobius"/>
    </source>
</evidence>